<keyword evidence="2 7" id="KW-0227">DNA damage</keyword>
<dbReference type="GO" id="GO:0008270">
    <property type="term" value="F:zinc ion binding"/>
    <property type="evidence" value="ECO:0007669"/>
    <property type="project" value="UniProtKB-KW"/>
</dbReference>
<dbReference type="Pfam" id="PF13662">
    <property type="entry name" value="Toprim_4"/>
    <property type="match status" value="1"/>
</dbReference>
<comment type="caution">
    <text evidence="9">The sequence shown here is derived from an EMBL/GenBank/DDBJ whole genome shotgun (WGS) entry which is preliminary data.</text>
</comment>
<evidence type="ECO:0000256" key="2">
    <source>
        <dbReference type="ARBA" id="ARBA00022763"/>
    </source>
</evidence>
<dbReference type="InterPro" id="IPR023627">
    <property type="entry name" value="Rcmb_RecR"/>
</dbReference>
<comment type="similarity">
    <text evidence="7">Belongs to the RecR family.</text>
</comment>
<evidence type="ECO:0000313" key="9">
    <source>
        <dbReference type="EMBL" id="HIU98487.1"/>
    </source>
</evidence>
<keyword evidence="1 7" id="KW-0479">Metal-binding</keyword>
<dbReference type="Gene3D" id="3.40.1360.10">
    <property type="match status" value="1"/>
</dbReference>
<keyword evidence="4 7" id="KW-0862">Zinc</keyword>
<evidence type="ECO:0000256" key="7">
    <source>
        <dbReference type="HAMAP-Rule" id="MF_00017"/>
    </source>
</evidence>
<dbReference type="InterPro" id="IPR015967">
    <property type="entry name" value="Rcmb_RecR_Znf"/>
</dbReference>
<dbReference type="GO" id="GO:0006281">
    <property type="term" value="P:DNA repair"/>
    <property type="evidence" value="ECO:0007669"/>
    <property type="project" value="UniProtKB-UniRule"/>
</dbReference>
<dbReference type="SUPFAM" id="SSF111304">
    <property type="entry name" value="Recombination protein RecR"/>
    <property type="match status" value="1"/>
</dbReference>
<dbReference type="InterPro" id="IPR034137">
    <property type="entry name" value="TOPRIM_RecR"/>
</dbReference>
<reference evidence="9" key="2">
    <citation type="journal article" date="2021" name="PeerJ">
        <title>Extensive microbial diversity within the chicken gut microbiome revealed by metagenomics and culture.</title>
        <authorList>
            <person name="Gilroy R."/>
            <person name="Ravi A."/>
            <person name="Getino M."/>
            <person name="Pursley I."/>
            <person name="Horton D.L."/>
            <person name="Alikhan N.F."/>
            <person name="Baker D."/>
            <person name="Gharbi K."/>
            <person name="Hall N."/>
            <person name="Watson M."/>
            <person name="Adriaenssens E.M."/>
            <person name="Foster-Nyarko E."/>
            <person name="Jarju S."/>
            <person name="Secka A."/>
            <person name="Antonio M."/>
            <person name="Oren A."/>
            <person name="Chaudhuri R.R."/>
            <person name="La Ragione R."/>
            <person name="Hildebrand F."/>
            <person name="Pallen M.J."/>
        </authorList>
    </citation>
    <scope>NUCLEOTIDE SEQUENCE</scope>
    <source>
        <strain evidence="9">10406</strain>
    </source>
</reference>
<dbReference type="SMART" id="SM00493">
    <property type="entry name" value="TOPRIM"/>
    <property type="match status" value="1"/>
</dbReference>
<evidence type="ECO:0000259" key="8">
    <source>
        <dbReference type="PROSITE" id="PS50880"/>
    </source>
</evidence>
<comment type="function">
    <text evidence="7">May play a role in DNA repair. It seems to be involved in an RecBC-independent recombinational process of DNA repair. It may act with RecF and RecO.</text>
</comment>
<dbReference type="Gene3D" id="1.10.8.420">
    <property type="entry name" value="RecR Domain 1"/>
    <property type="match status" value="1"/>
</dbReference>
<evidence type="ECO:0000256" key="4">
    <source>
        <dbReference type="ARBA" id="ARBA00022833"/>
    </source>
</evidence>
<protein>
    <recommendedName>
        <fullName evidence="7">Recombination protein RecR</fullName>
    </recommendedName>
</protein>
<dbReference type="GO" id="GO:0003677">
    <property type="term" value="F:DNA binding"/>
    <property type="evidence" value="ECO:0007669"/>
    <property type="project" value="UniProtKB-UniRule"/>
</dbReference>
<dbReference type="NCBIfam" id="TIGR00615">
    <property type="entry name" value="recR"/>
    <property type="match status" value="1"/>
</dbReference>
<organism evidence="9 10">
    <name type="scientific">Candidatus Limadaptatus stercoripullorum</name>
    <dbReference type="NCBI Taxonomy" id="2840846"/>
    <lineage>
        <taxon>Bacteria</taxon>
        <taxon>Bacillati</taxon>
        <taxon>Bacillota</taxon>
        <taxon>Clostridia</taxon>
        <taxon>Eubacteriales</taxon>
        <taxon>Candidatus Limadaptatus</taxon>
    </lineage>
</organism>
<evidence type="ECO:0000256" key="5">
    <source>
        <dbReference type="ARBA" id="ARBA00023172"/>
    </source>
</evidence>
<gene>
    <name evidence="7 9" type="primary">recR</name>
    <name evidence="9" type="ORF">IAC73_01415</name>
</gene>
<feature type="domain" description="Toprim" evidence="8">
    <location>
        <begin position="78"/>
        <end position="171"/>
    </location>
</feature>
<dbReference type="AlphaFoldDB" id="A0A9D1N9K9"/>
<name>A0A9D1N9K9_9FIRM</name>
<dbReference type="GO" id="GO:0006310">
    <property type="term" value="P:DNA recombination"/>
    <property type="evidence" value="ECO:0007669"/>
    <property type="project" value="UniProtKB-UniRule"/>
</dbReference>
<evidence type="ECO:0000256" key="1">
    <source>
        <dbReference type="ARBA" id="ARBA00022723"/>
    </source>
</evidence>
<dbReference type="HAMAP" id="MF_00017">
    <property type="entry name" value="RecR"/>
    <property type="match status" value="1"/>
</dbReference>
<evidence type="ECO:0000313" key="10">
    <source>
        <dbReference type="Proteomes" id="UP000886857"/>
    </source>
</evidence>
<keyword evidence="6 7" id="KW-0234">DNA repair</keyword>
<dbReference type="CDD" id="cd01025">
    <property type="entry name" value="TOPRIM_recR"/>
    <property type="match status" value="1"/>
</dbReference>
<dbReference type="Pfam" id="PF02132">
    <property type="entry name" value="RecR_ZnF"/>
    <property type="match status" value="1"/>
</dbReference>
<keyword evidence="3 7" id="KW-0863">Zinc-finger</keyword>
<dbReference type="Pfam" id="PF21176">
    <property type="entry name" value="RecR_HhH"/>
    <property type="match status" value="1"/>
</dbReference>
<dbReference type="PANTHER" id="PTHR30446">
    <property type="entry name" value="RECOMBINATION PROTEIN RECR"/>
    <property type="match status" value="1"/>
</dbReference>
<sequence>MKYIQPLARLIAELSKLPSVGEKTAARYAYAILDAPESDAEALIDAIKDVRENVHFCRICGNFTEGDICEICATRKPTTICVVKEPRDITALEKVKGYTGVYHVLHGVISPIDRVGPDDIRIKELLARLDGVEEVILATNPDVEGEATAMYIARLIKPLGIKVTRIARGLPEGSVIEYADEGTLMRALRSRIEL</sequence>
<dbReference type="Pfam" id="PF21175">
    <property type="entry name" value="RecR_C"/>
    <property type="match status" value="1"/>
</dbReference>
<proteinExistence type="inferred from homology"/>
<dbReference type="PANTHER" id="PTHR30446:SF0">
    <property type="entry name" value="RECOMBINATION PROTEIN RECR"/>
    <property type="match status" value="1"/>
</dbReference>
<dbReference type="InterPro" id="IPR006171">
    <property type="entry name" value="TOPRIM_dom"/>
</dbReference>
<dbReference type="Proteomes" id="UP000886857">
    <property type="component" value="Unassembled WGS sequence"/>
</dbReference>
<dbReference type="EMBL" id="DVOE01000017">
    <property type="protein sequence ID" value="HIU98487.1"/>
    <property type="molecule type" value="Genomic_DNA"/>
</dbReference>
<keyword evidence="5 7" id="KW-0233">DNA recombination</keyword>
<evidence type="ECO:0000256" key="6">
    <source>
        <dbReference type="ARBA" id="ARBA00023204"/>
    </source>
</evidence>
<feature type="zinc finger region" description="C4-type" evidence="7">
    <location>
        <begin position="57"/>
        <end position="72"/>
    </location>
</feature>
<dbReference type="InterPro" id="IPR000093">
    <property type="entry name" value="DNA_Rcmb_RecR"/>
</dbReference>
<evidence type="ECO:0000256" key="3">
    <source>
        <dbReference type="ARBA" id="ARBA00022771"/>
    </source>
</evidence>
<accession>A0A9D1N9K9</accession>
<dbReference type="PROSITE" id="PS50880">
    <property type="entry name" value="TOPRIM"/>
    <property type="match status" value="1"/>
</dbReference>
<dbReference type="Gene3D" id="3.30.60.80">
    <property type="match status" value="1"/>
</dbReference>
<dbReference type="Gene3D" id="6.10.250.240">
    <property type="match status" value="1"/>
</dbReference>
<reference evidence="9" key="1">
    <citation type="submission" date="2020-10" db="EMBL/GenBank/DDBJ databases">
        <authorList>
            <person name="Gilroy R."/>
        </authorList>
    </citation>
    <scope>NUCLEOTIDE SEQUENCE</scope>
    <source>
        <strain evidence="9">10406</strain>
    </source>
</reference>